<dbReference type="Proteomes" id="UP001315686">
    <property type="component" value="Unassembled WGS sequence"/>
</dbReference>
<gene>
    <name evidence="1" type="ORF">IV417_11000</name>
</gene>
<protein>
    <submittedName>
        <fullName evidence="1">Uncharacterized protein</fullName>
    </submittedName>
</protein>
<dbReference type="RefSeq" id="WP_327794140.1">
    <property type="nucleotide sequence ID" value="NZ_JADQAZ010000002.1"/>
</dbReference>
<name>A0AAP2CNY3_9RHOB</name>
<evidence type="ECO:0000313" key="1">
    <source>
        <dbReference type="EMBL" id="MBT0957919.1"/>
    </source>
</evidence>
<evidence type="ECO:0000313" key="2">
    <source>
        <dbReference type="Proteomes" id="UP001315686"/>
    </source>
</evidence>
<dbReference type="AlphaFoldDB" id="A0AAP2CNY3"/>
<reference evidence="1 2" key="1">
    <citation type="journal article" date="2021" name="Arch. Microbiol.">
        <title>Harenicola maris gen. nov., sp. nov. isolated from the Sea of Japan shallow sediments.</title>
        <authorList>
            <person name="Romanenko L.A."/>
            <person name="Kurilenko V.V."/>
            <person name="Chernysheva N.Y."/>
            <person name="Tekutyeva L.A."/>
            <person name="Velansky P.V."/>
            <person name="Svetashev V.I."/>
            <person name="Isaeva M.P."/>
        </authorList>
    </citation>
    <scope>NUCLEOTIDE SEQUENCE [LARGE SCALE GENOMIC DNA]</scope>
    <source>
        <strain evidence="1 2">KMM 3653</strain>
    </source>
</reference>
<proteinExistence type="predicted"/>
<comment type="caution">
    <text evidence="1">The sequence shown here is derived from an EMBL/GenBank/DDBJ whole genome shotgun (WGS) entry which is preliminary data.</text>
</comment>
<sequence>MTGHAASADTNFVSKPSAQPIHASCYRGPLKAMIWDRPDGTFVEDLISFGYDPANAQAIATMLCRDQTLVGNPGRFRAALLFEIKRNPPVN</sequence>
<organism evidence="1 2">
    <name type="scientific">Harenicola maris</name>
    <dbReference type="NCBI Taxonomy" id="2841044"/>
    <lineage>
        <taxon>Bacteria</taxon>
        <taxon>Pseudomonadati</taxon>
        <taxon>Pseudomonadota</taxon>
        <taxon>Alphaproteobacteria</taxon>
        <taxon>Rhodobacterales</taxon>
        <taxon>Paracoccaceae</taxon>
        <taxon>Harenicola</taxon>
    </lineage>
</organism>
<dbReference type="EMBL" id="JADQAZ010000002">
    <property type="protein sequence ID" value="MBT0957919.1"/>
    <property type="molecule type" value="Genomic_DNA"/>
</dbReference>
<keyword evidence="2" id="KW-1185">Reference proteome</keyword>
<accession>A0AAP2CNY3</accession>